<feature type="binding site" evidence="1">
    <location>
        <position position="36"/>
    </location>
    <ligand>
        <name>substrate</name>
    </ligand>
</feature>
<dbReference type="InterPro" id="IPR003564">
    <property type="entry name" value="DHNTPase"/>
</dbReference>
<feature type="binding site" evidence="1">
    <location>
        <position position="4"/>
    </location>
    <ligand>
        <name>substrate</name>
    </ligand>
</feature>
<feature type="domain" description="Nudix hydrolase" evidence="4">
    <location>
        <begin position="4"/>
        <end position="143"/>
    </location>
</feature>
<evidence type="ECO:0000256" key="1">
    <source>
        <dbReference type="PIRSR" id="PIRSR603564-1"/>
    </source>
</evidence>
<sequence>MSYKIPESVLVVIYTPDLQVLLLERADRPGFWQSVTGSLDTLDEPLALTAAREVAEETGIIAGEHQLSDWGHTIQYDIYPQWRHRYAEGVTRNTEHWFGLRVAEALPVTLAPREHLQYKWLPWQQAAQQCFSSSNADAIRQLGWRAGGADAQDEADAADDARASGSDASHHAAVGGQP</sequence>
<keyword evidence="2" id="KW-0479">Metal-binding</keyword>
<protein>
    <submittedName>
        <fullName evidence="5">Dihydroneopterin triphosphate pyrophosphatase</fullName>
    </submittedName>
</protein>
<evidence type="ECO:0000313" key="5">
    <source>
        <dbReference type="EMBL" id="PZX30398.1"/>
    </source>
</evidence>
<keyword evidence="2" id="KW-0460">Magnesium</keyword>
<dbReference type="PANTHER" id="PTHR43736:SF1">
    <property type="entry name" value="DIHYDRONEOPTERIN TRIPHOSPHATE DIPHOSPHATASE"/>
    <property type="match status" value="1"/>
</dbReference>
<dbReference type="InterPro" id="IPR000086">
    <property type="entry name" value="NUDIX_hydrolase_dom"/>
</dbReference>
<evidence type="ECO:0000313" key="6">
    <source>
        <dbReference type="Proteomes" id="UP000249638"/>
    </source>
</evidence>
<comment type="caution">
    <text evidence="5">The sequence shown here is derived from an EMBL/GenBank/DDBJ whole genome shotgun (WGS) entry which is preliminary data.</text>
</comment>
<dbReference type="Proteomes" id="UP000249638">
    <property type="component" value="Unassembled WGS sequence"/>
</dbReference>
<dbReference type="InterPro" id="IPR015797">
    <property type="entry name" value="NUDIX_hydrolase-like_dom_sf"/>
</dbReference>
<dbReference type="PROSITE" id="PS51462">
    <property type="entry name" value="NUDIX"/>
    <property type="match status" value="1"/>
</dbReference>
<evidence type="ECO:0000259" key="4">
    <source>
        <dbReference type="PROSITE" id="PS51462"/>
    </source>
</evidence>
<dbReference type="NCBIfam" id="NF006961">
    <property type="entry name" value="PRK09438.1"/>
    <property type="match status" value="1"/>
</dbReference>
<dbReference type="Pfam" id="PF00293">
    <property type="entry name" value="NUDIX"/>
    <property type="match status" value="1"/>
</dbReference>
<feature type="binding site" evidence="2">
    <location>
        <position position="114"/>
    </location>
    <ligand>
        <name>Mg(2+)</name>
        <dbReference type="ChEBI" id="CHEBI:18420"/>
    </ligand>
</feature>
<feature type="region of interest" description="Disordered" evidence="3">
    <location>
        <begin position="145"/>
        <end position="178"/>
    </location>
</feature>
<dbReference type="CDD" id="cd04664">
    <property type="entry name" value="NUDIX_DHNTPase_like"/>
    <property type="match status" value="1"/>
</dbReference>
<feature type="binding site" evidence="1">
    <location>
        <position position="25"/>
    </location>
    <ligand>
        <name>substrate</name>
    </ligand>
</feature>
<dbReference type="Gene3D" id="3.90.79.10">
    <property type="entry name" value="Nucleoside Triphosphate Pyrophosphohydrolase"/>
    <property type="match status" value="1"/>
</dbReference>
<dbReference type="PRINTS" id="PR01404">
    <property type="entry name" value="NPPPHYDRLASE"/>
</dbReference>
<gene>
    <name evidence="5" type="ORF">C7416_103124</name>
</gene>
<reference evidence="5" key="1">
    <citation type="submission" date="2018-06" db="EMBL/GenBank/DDBJ databases">
        <title>Genomic Encyclopedia of Type Strains, Phase IV (KMG-V): Genome sequencing to study the core and pangenomes of soil and plant-associated prokaryotes.</title>
        <authorList>
            <person name="Whitman W."/>
        </authorList>
    </citation>
    <scope>NUCLEOTIDE SEQUENCE [LARGE SCALE GENOMIC DNA]</scope>
    <source>
        <strain evidence="5">MLR2-44</strain>
    </source>
</reference>
<dbReference type="GO" id="GO:0046872">
    <property type="term" value="F:metal ion binding"/>
    <property type="evidence" value="ECO:0007669"/>
    <property type="project" value="UniProtKB-KW"/>
</dbReference>
<dbReference type="AlphaFoldDB" id="A0A2W7P2Q6"/>
<dbReference type="PANTHER" id="PTHR43736">
    <property type="entry name" value="ADP-RIBOSE PYROPHOSPHATASE"/>
    <property type="match status" value="1"/>
</dbReference>
<accession>A0A2W7P2Q6</accession>
<keyword evidence="6" id="KW-1185">Reference proteome</keyword>
<evidence type="ECO:0000256" key="2">
    <source>
        <dbReference type="PIRSR" id="PIRSR603564-2"/>
    </source>
</evidence>
<organism evidence="5 6">
    <name type="scientific">Cupriavidus phytorum</name>
    <dbReference type="NCBI Taxonomy" id="3024399"/>
    <lineage>
        <taxon>Bacteria</taxon>
        <taxon>Pseudomonadati</taxon>
        <taxon>Pseudomonadota</taxon>
        <taxon>Betaproteobacteria</taxon>
        <taxon>Burkholderiales</taxon>
        <taxon>Burkholderiaceae</taxon>
        <taxon>Cupriavidus</taxon>
    </lineage>
</organism>
<evidence type="ECO:0000256" key="3">
    <source>
        <dbReference type="SAM" id="MobiDB-lite"/>
    </source>
</evidence>
<feature type="binding site" evidence="2">
    <location>
        <position position="53"/>
    </location>
    <ligand>
        <name>Mg(2+)</name>
        <dbReference type="ChEBI" id="CHEBI:18420"/>
    </ligand>
</feature>
<comment type="cofactor">
    <cofactor evidence="2">
        <name>Mg(2+)</name>
        <dbReference type="ChEBI" id="CHEBI:18420"/>
    </cofactor>
    <text evidence="2">Binds 1 Mg(2+) ion per subunit.</text>
</comment>
<dbReference type="GO" id="GO:0008828">
    <property type="term" value="F:dATP diphosphatase activity"/>
    <property type="evidence" value="ECO:0007669"/>
    <property type="project" value="InterPro"/>
</dbReference>
<feature type="compositionally biased region" description="Low complexity" evidence="3">
    <location>
        <begin position="163"/>
        <end position="178"/>
    </location>
</feature>
<dbReference type="EMBL" id="QKZN01000003">
    <property type="protein sequence ID" value="PZX30398.1"/>
    <property type="molecule type" value="Genomic_DNA"/>
</dbReference>
<dbReference type="SUPFAM" id="SSF55811">
    <property type="entry name" value="Nudix"/>
    <property type="match status" value="1"/>
</dbReference>
<proteinExistence type="predicted"/>
<feature type="binding site" evidence="1">
    <location>
        <position position="132"/>
    </location>
    <ligand>
        <name>substrate</name>
    </ligand>
</feature>
<dbReference type="GO" id="GO:0019177">
    <property type="term" value="F:dihydroneopterin triphosphate pyrophosphohydrolase activity"/>
    <property type="evidence" value="ECO:0007669"/>
    <property type="project" value="InterPro"/>
</dbReference>
<dbReference type="GO" id="GO:0046656">
    <property type="term" value="P:folic acid biosynthetic process"/>
    <property type="evidence" value="ECO:0007669"/>
    <property type="project" value="InterPro"/>
</dbReference>
<feature type="binding site" evidence="2">
    <location>
        <position position="57"/>
    </location>
    <ligand>
        <name>Mg(2+)</name>
        <dbReference type="ChEBI" id="CHEBI:18420"/>
    </ligand>
</feature>
<name>A0A2W7P2Q6_9BURK</name>